<dbReference type="EMBL" id="LZYE01000342">
    <property type="protein sequence ID" value="OFC30239.1"/>
    <property type="molecule type" value="Genomic_DNA"/>
</dbReference>
<evidence type="ECO:0000256" key="1">
    <source>
        <dbReference type="ARBA" id="ARBA00009981"/>
    </source>
</evidence>
<dbReference type="InterPro" id="IPR036165">
    <property type="entry name" value="YefM-like_sf"/>
</dbReference>
<dbReference type="Proteomes" id="UP000175616">
    <property type="component" value="Unassembled WGS sequence"/>
</dbReference>
<dbReference type="Pfam" id="PF02604">
    <property type="entry name" value="PhdYeFM_antitox"/>
    <property type="match status" value="1"/>
</dbReference>
<dbReference type="InterPro" id="IPR006442">
    <property type="entry name" value="Antitoxin_Phd/YefM"/>
</dbReference>
<dbReference type="RefSeq" id="WP_070114640.1">
    <property type="nucleotide sequence ID" value="NZ_LZYE01000342.1"/>
</dbReference>
<dbReference type="InterPro" id="IPR051416">
    <property type="entry name" value="phD-YefM_TA_antitoxins"/>
</dbReference>
<dbReference type="NCBIfam" id="TIGR01552">
    <property type="entry name" value="phd_fam"/>
    <property type="match status" value="1"/>
</dbReference>
<sequence>MTTIGIHEAKHRLLHYLTCAAAGEEILITRRGKPIARLIPLADPTQPRKLGLGAGRFQMPEDFDAMAQSEMVDMFNPEPSSS</sequence>
<dbReference type="Gene3D" id="3.40.1620.10">
    <property type="entry name" value="YefM-like domain"/>
    <property type="match status" value="1"/>
</dbReference>
<gene>
    <name evidence="3" type="ORF">BAE27_12080</name>
</gene>
<proteinExistence type="inferred from homology"/>
<protein>
    <recommendedName>
        <fullName evidence="2">Antitoxin</fullName>
    </recommendedName>
</protein>
<evidence type="ECO:0000313" key="4">
    <source>
        <dbReference type="Proteomes" id="UP000175616"/>
    </source>
</evidence>
<evidence type="ECO:0000313" key="3">
    <source>
        <dbReference type="EMBL" id="OFC30239.1"/>
    </source>
</evidence>
<comment type="function">
    <text evidence="2">Antitoxin component of a type II toxin-antitoxin (TA) system.</text>
</comment>
<dbReference type="AlphaFoldDB" id="A0A1E7YKG3"/>
<organism evidence="3 4">
    <name type="scientific">Acidithiobacillus caldus</name>
    <dbReference type="NCBI Taxonomy" id="33059"/>
    <lineage>
        <taxon>Bacteria</taxon>
        <taxon>Pseudomonadati</taxon>
        <taxon>Pseudomonadota</taxon>
        <taxon>Acidithiobacillia</taxon>
        <taxon>Acidithiobacillales</taxon>
        <taxon>Acidithiobacillaceae</taxon>
        <taxon>Acidithiobacillus</taxon>
    </lineage>
</organism>
<name>A0A1E7YKG3_9PROT</name>
<dbReference type="SUPFAM" id="SSF143120">
    <property type="entry name" value="YefM-like"/>
    <property type="match status" value="1"/>
</dbReference>
<dbReference type="PANTHER" id="PTHR35377">
    <property type="entry name" value="ANTITOXIN VAPB49-RELATED-RELATED"/>
    <property type="match status" value="1"/>
</dbReference>
<accession>A0A1E7YKG3</accession>
<reference evidence="3 4" key="1">
    <citation type="submission" date="2016-06" db="EMBL/GenBank/DDBJ databases">
        <title>Gene turnover analysis identifies the evolutionary adaptation of the extremophile Acidithiobacillus caldus.</title>
        <authorList>
            <person name="Zhang X."/>
        </authorList>
    </citation>
    <scope>NUCLEOTIDE SEQUENCE [LARGE SCALE GENOMIC DNA]</scope>
    <source>
        <strain evidence="3 4">DX</strain>
    </source>
</reference>
<evidence type="ECO:0000256" key="2">
    <source>
        <dbReference type="RuleBase" id="RU362080"/>
    </source>
</evidence>
<comment type="similarity">
    <text evidence="1 2">Belongs to the phD/YefM antitoxin family.</text>
</comment>
<comment type="caution">
    <text evidence="3">The sequence shown here is derived from an EMBL/GenBank/DDBJ whole genome shotgun (WGS) entry which is preliminary data.</text>
</comment>